<proteinExistence type="predicted"/>
<sequence length="74" mass="7772">MANCQEPASHLPSLAAHPPPATHPLTQPASARDHCQPATQPAPASQQQAACLPQQNCSPMLDGKIAKTGNQKRQ</sequence>
<keyword evidence="2" id="KW-1185">Reference proteome</keyword>
<gene>
    <name evidence="1" type="ORF">DSO57_1006771</name>
</gene>
<evidence type="ECO:0000313" key="1">
    <source>
        <dbReference type="EMBL" id="KAJ9058998.1"/>
    </source>
</evidence>
<accession>A0ACC2S9D9</accession>
<comment type="caution">
    <text evidence="1">The sequence shown here is derived from an EMBL/GenBank/DDBJ whole genome shotgun (WGS) entry which is preliminary data.</text>
</comment>
<dbReference type="Proteomes" id="UP001165960">
    <property type="component" value="Unassembled WGS sequence"/>
</dbReference>
<protein>
    <submittedName>
        <fullName evidence="1">Uncharacterized protein</fullName>
    </submittedName>
</protein>
<name>A0ACC2S9D9_9FUNG</name>
<evidence type="ECO:0000313" key="2">
    <source>
        <dbReference type="Proteomes" id="UP001165960"/>
    </source>
</evidence>
<dbReference type="EMBL" id="QTSX02005699">
    <property type="protein sequence ID" value="KAJ9058998.1"/>
    <property type="molecule type" value="Genomic_DNA"/>
</dbReference>
<organism evidence="1 2">
    <name type="scientific">Entomophthora muscae</name>
    <dbReference type="NCBI Taxonomy" id="34485"/>
    <lineage>
        <taxon>Eukaryota</taxon>
        <taxon>Fungi</taxon>
        <taxon>Fungi incertae sedis</taxon>
        <taxon>Zoopagomycota</taxon>
        <taxon>Entomophthoromycotina</taxon>
        <taxon>Entomophthoromycetes</taxon>
        <taxon>Entomophthorales</taxon>
        <taxon>Entomophthoraceae</taxon>
        <taxon>Entomophthora</taxon>
    </lineage>
</organism>
<reference evidence="1" key="1">
    <citation type="submission" date="2022-04" db="EMBL/GenBank/DDBJ databases">
        <title>Genome of the entomopathogenic fungus Entomophthora muscae.</title>
        <authorList>
            <person name="Elya C."/>
            <person name="Lovett B.R."/>
            <person name="Lee E."/>
            <person name="Macias A.M."/>
            <person name="Hajek A.E."/>
            <person name="De Bivort B.L."/>
            <person name="Kasson M.T."/>
            <person name="De Fine Licht H.H."/>
            <person name="Stajich J.E."/>
        </authorList>
    </citation>
    <scope>NUCLEOTIDE SEQUENCE</scope>
    <source>
        <strain evidence="1">Berkeley</strain>
    </source>
</reference>